<reference evidence="2" key="1">
    <citation type="submission" date="2023-06" db="EMBL/GenBank/DDBJ databases">
        <title>Identification of two novel mycobacterium reveal diversities and complexities of Mycobacterium gordonae clade.</title>
        <authorList>
            <person name="Matsumoto Y."/>
            <person name="Nakamura S."/>
            <person name="Motooka D."/>
            <person name="Fukushima K."/>
        </authorList>
    </citation>
    <scope>NUCLEOTIDE SEQUENCE</scope>
    <source>
        <strain evidence="2">TY812</strain>
    </source>
</reference>
<comment type="caution">
    <text evidence="2">The sequence shown here is derived from an EMBL/GenBank/DDBJ whole genome shotgun (WGS) entry which is preliminary data.</text>
</comment>
<feature type="domain" description="SnoaL-like" evidence="1">
    <location>
        <begin position="13"/>
        <end position="117"/>
    </location>
</feature>
<dbReference type="Pfam" id="PF12680">
    <property type="entry name" value="SnoaL_2"/>
    <property type="match status" value="1"/>
</dbReference>
<organism evidence="2 3">
    <name type="scientific">Mycobacterium paragordonae</name>
    <dbReference type="NCBI Taxonomy" id="1389713"/>
    <lineage>
        <taxon>Bacteria</taxon>
        <taxon>Bacillati</taxon>
        <taxon>Actinomycetota</taxon>
        <taxon>Actinomycetes</taxon>
        <taxon>Mycobacteriales</taxon>
        <taxon>Mycobacteriaceae</taxon>
        <taxon>Mycobacterium</taxon>
    </lineage>
</organism>
<evidence type="ECO:0000313" key="2">
    <source>
        <dbReference type="EMBL" id="MDP7734729.1"/>
    </source>
</evidence>
<accession>A0A4V3AXD2</accession>
<evidence type="ECO:0000313" key="3">
    <source>
        <dbReference type="Proteomes" id="UP001229081"/>
    </source>
</evidence>
<protein>
    <submittedName>
        <fullName evidence="2">Nuclear transport factor 2 family protein</fullName>
    </submittedName>
</protein>
<dbReference type="EMBL" id="JAUFSA010000001">
    <property type="protein sequence ID" value="MDP7734729.1"/>
    <property type="molecule type" value="Genomic_DNA"/>
</dbReference>
<dbReference type="PANTHER" id="PTHR41252">
    <property type="entry name" value="BLR2505 PROTEIN"/>
    <property type="match status" value="1"/>
</dbReference>
<dbReference type="InterPro" id="IPR032710">
    <property type="entry name" value="NTF2-like_dom_sf"/>
</dbReference>
<proteinExistence type="predicted"/>
<sequence>MTNIERNIAATKAVYAAVPAGDLQTALAHLDPDVRITYYGTESIPYAGDYRGIEEAVRFFTTVGQHIEIVEMQAWKFIAQGDDLATWGLQRFRRPATGHEWESEFAHIITLRDGRWLHFRDFMNSALTLAAFTLETDR</sequence>
<dbReference type="InterPro" id="IPR037401">
    <property type="entry name" value="SnoaL-like"/>
</dbReference>
<gene>
    <name evidence="2" type="ORF">QXL92_08235</name>
</gene>
<dbReference type="Proteomes" id="UP001229081">
    <property type="component" value="Unassembled WGS sequence"/>
</dbReference>
<dbReference type="PANTHER" id="PTHR41252:SF1">
    <property type="entry name" value="BLR2505 PROTEIN"/>
    <property type="match status" value="1"/>
</dbReference>
<dbReference type="Gene3D" id="3.10.450.50">
    <property type="match status" value="1"/>
</dbReference>
<dbReference type="AlphaFoldDB" id="A0A4V3AXD2"/>
<dbReference type="SUPFAM" id="SSF54427">
    <property type="entry name" value="NTF2-like"/>
    <property type="match status" value="1"/>
</dbReference>
<evidence type="ECO:0000259" key="1">
    <source>
        <dbReference type="Pfam" id="PF12680"/>
    </source>
</evidence>
<name>A0A4V3AXD2_9MYCO</name>
<dbReference type="RefSeq" id="WP_133436018.1">
    <property type="nucleotide sequence ID" value="NZ_JAUFSA010000001.1"/>
</dbReference>